<comment type="subcellular location">
    <subcellularLocation>
        <location evidence="3">Cytoplasm</location>
    </subcellularLocation>
</comment>
<dbReference type="EMBL" id="JAVRBK010000004">
    <property type="protein sequence ID" value="KAK5644881.1"/>
    <property type="molecule type" value="Genomic_DNA"/>
</dbReference>
<keyword evidence="1 3" id="KW-0963">Cytoplasm</keyword>
<evidence type="ECO:0000313" key="5">
    <source>
        <dbReference type="Proteomes" id="UP001329430"/>
    </source>
</evidence>
<dbReference type="InterPro" id="IPR014729">
    <property type="entry name" value="Rossmann-like_a/b/a_fold"/>
</dbReference>
<dbReference type="GO" id="GO:0032447">
    <property type="term" value="P:protein urmylation"/>
    <property type="evidence" value="ECO:0007669"/>
    <property type="project" value="UniProtKB-UniRule"/>
</dbReference>
<comment type="function">
    <text evidence="3">Plays a central role in 2-thiolation of mcm(5)S(2)U at tRNA wobble positions of tRNA(Lys), tRNA(Glu) and tRNA(Gln). May act by forming a heterodimer with NCS6/CTU1 that ligates sulfur from thiocarboxylated URM1 onto the uridine of tRNAs at wobble position.</text>
</comment>
<gene>
    <name evidence="4" type="ORF">RI129_006181</name>
</gene>
<dbReference type="GO" id="GO:0016783">
    <property type="term" value="F:sulfurtransferase activity"/>
    <property type="evidence" value="ECO:0007669"/>
    <property type="project" value="TreeGrafter"/>
</dbReference>
<name>A0AAN7VGS7_9COLE</name>
<keyword evidence="2 3" id="KW-0819">tRNA processing</keyword>
<dbReference type="PANTHER" id="PTHR20882">
    <property type="entry name" value="CYTOPLASMIC TRNA 2-THIOLATION PROTEIN 2"/>
    <property type="match status" value="1"/>
</dbReference>
<dbReference type="GO" id="GO:0005829">
    <property type="term" value="C:cytosol"/>
    <property type="evidence" value="ECO:0007669"/>
    <property type="project" value="TreeGrafter"/>
</dbReference>
<dbReference type="SUPFAM" id="SSF52402">
    <property type="entry name" value="Adenine nucleotide alpha hydrolases-like"/>
    <property type="match status" value="1"/>
</dbReference>
<dbReference type="GO" id="GO:0002143">
    <property type="term" value="P:tRNA wobble position uridine thiolation"/>
    <property type="evidence" value="ECO:0007669"/>
    <property type="project" value="TreeGrafter"/>
</dbReference>
<comment type="pathway">
    <text evidence="3">tRNA modification; 5-methoxycarbonylmethyl-2-thiouridine-tRNA biosynthesis.</text>
</comment>
<dbReference type="GO" id="GO:0000049">
    <property type="term" value="F:tRNA binding"/>
    <property type="evidence" value="ECO:0007669"/>
    <property type="project" value="InterPro"/>
</dbReference>
<organism evidence="4 5">
    <name type="scientific">Pyrocoelia pectoralis</name>
    <dbReference type="NCBI Taxonomy" id="417401"/>
    <lineage>
        <taxon>Eukaryota</taxon>
        <taxon>Metazoa</taxon>
        <taxon>Ecdysozoa</taxon>
        <taxon>Arthropoda</taxon>
        <taxon>Hexapoda</taxon>
        <taxon>Insecta</taxon>
        <taxon>Pterygota</taxon>
        <taxon>Neoptera</taxon>
        <taxon>Endopterygota</taxon>
        <taxon>Coleoptera</taxon>
        <taxon>Polyphaga</taxon>
        <taxon>Elateriformia</taxon>
        <taxon>Elateroidea</taxon>
        <taxon>Lampyridae</taxon>
        <taxon>Lampyrinae</taxon>
        <taxon>Pyrocoelia</taxon>
    </lineage>
</organism>
<keyword evidence="5" id="KW-1185">Reference proteome</keyword>
<dbReference type="Proteomes" id="UP001329430">
    <property type="component" value="Chromosome 4"/>
</dbReference>
<sequence>MCSVGDDVDEEKAKFMEKKELPNLTNSLCIKCRTSKPQIVLHNQYPYCKACFISGTVHKFKALLGKNRIVRFNESVLIHHRTGHASTALLHFLRTGLDLSTPKKIQFKPVVVYIEKNYNIDINERIRLSCQVNAEVTRFHFPIFFINLSQYLVNKSNLSSILHEKVDDMRIDENDSIKIKNVLKNNPNLTVQTEMVDIYENELLIKVAKHLGCKCIFTPDLGVDIASQLLTNVSLGRGENIPYDTGTTDLRDCDVTVMRPLRNFTIKELALYNYYNAIEPVSFVRKIKNPYSSIQNLTEKFVSDLQANYPATISTIVRTGDKLGMSNEVLIDKCVLCQVPIRKENKSLGSAEATNFSHWVSTQTVNSDASLKDHTSLILSTFDNNKYNKYCYSCNQISPYLCQ</sequence>
<proteinExistence type="inferred from homology"/>
<evidence type="ECO:0000256" key="3">
    <source>
        <dbReference type="HAMAP-Rule" id="MF_03054"/>
    </source>
</evidence>
<evidence type="ECO:0000313" key="4">
    <source>
        <dbReference type="EMBL" id="KAK5644881.1"/>
    </source>
</evidence>
<dbReference type="AlphaFoldDB" id="A0AAN7VGS7"/>
<dbReference type="GO" id="GO:0016779">
    <property type="term" value="F:nucleotidyltransferase activity"/>
    <property type="evidence" value="ECO:0007669"/>
    <property type="project" value="UniProtKB-UniRule"/>
</dbReference>
<protein>
    <recommendedName>
        <fullName evidence="3">Cytoplasmic tRNA 2-thiolation protein 2</fullName>
    </recommendedName>
</protein>
<accession>A0AAN7VGS7</accession>
<evidence type="ECO:0000256" key="1">
    <source>
        <dbReference type="ARBA" id="ARBA00022490"/>
    </source>
</evidence>
<dbReference type="HAMAP" id="MF_03054">
    <property type="entry name" value="CTU2"/>
    <property type="match status" value="1"/>
</dbReference>
<evidence type="ECO:0000256" key="2">
    <source>
        <dbReference type="ARBA" id="ARBA00022694"/>
    </source>
</evidence>
<dbReference type="InterPro" id="IPR019407">
    <property type="entry name" value="CTU2"/>
</dbReference>
<dbReference type="PANTHER" id="PTHR20882:SF14">
    <property type="entry name" value="CYTOPLASMIC TRNA 2-THIOLATION PROTEIN 2"/>
    <property type="match status" value="1"/>
</dbReference>
<dbReference type="Gene3D" id="3.40.50.620">
    <property type="entry name" value="HUPs"/>
    <property type="match status" value="1"/>
</dbReference>
<comment type="caution">
    <text evidence="4">The sequence shown here is derived from an EMBL/GenBank/DDBJ whole genome shotgun (WGS) entry which is preliminary data.</text>
</comment>
<reference evidence="4 5" key="1">
    <citation type="journal article" date="2024" name="Insects">
        <title>An Improved Chromosome-Level Genome Assembly of the Firefly Pyrocoelia pectoralis.</title>
        <authorList>
            <person name="Fu X."/>
            <person name="Meyer-Rochow V.B."/>
            <person name="Ballantyne L."/>
            <person name="Zhu X."/>
        </authorList>
    </citation>
    <scope>NUCLEOTIDE SEQUENCE [LARGE SCALE GENOMIC DNA]</scope>
    <source>
        <strain evidence="4">XCY_ONT2</strain>
    </source>
</reference>
<comment type="similarity">
    <text evidence="3">Belongs to the CTU2/NCS2 family.</text>
</comment>
<dbReference type="Pfam" id="PF10288">
    <property type="entry name" value="CTU2"/>
    <property type="match status" value="1"/>
</dbReference>